<organism evidence="1 2">
    <name type="scientific">Candidatus Kaiserbacteria bacterium RIFCSPHIGHO2_01_FULL_48_10</name>
    <dbReference type="NCBI Taxonomy" id="1798476"/>
    <lineage>
        <taxon>Bacteria</taxon>
        <taxon>Candidatus Kaiseribacteriota</taxon>
    </lineage>
</organism>
<protein>
    <submittedName>
        <fullName evidence="1">Uncharacterized protein</fullName>
    </submittedName>
</protein>
<sequence>MQRPIKKTEVIDEKLEIDCQISLPDLRRKVHFRLDGCDIHLGRQLEHERKIVILKIEINAGNELYFRRIVTVCDGGFSDIKIKTTKLCKTIKYAHIIVFPQSDVHDRASSLV</sequence>
<reference evidence="1 2" key="1">
    <citation type="journal article" date="2016" name="Nat. Commun.">
        <title>Thousands of microbial genomes shed light on interconnected biogeochemical processes in an aquifer system.</title>
        <authorList>
            <person name="Anantharaman K."/>
            <person name="Brown C.T."/>
            <person name="Hug L.A."/>
            <person name="Sharon I."/>
            <person name="Castelle C.J."/>
            <person name="Probst A.J."/>
            <person name="Thomas B.C."/>
            <person name="Singh A."/>
            <person name="Wilkins M.J."/>
            <person name="Karaoz U."/>
            <person name="Brodie E.L."/>
            <person name="Williams K.H."/>
            <person name="Hubbard S.S."/>
            <person name="Banfield J.F."/>
        </authorList>
    </citation>
    <scope>NUCLEOTIDE SEQUENCE [LARGE SCALE GENOMIC DNA]</scope>
</reference>
<comment type="caution">
    <text evidence="1">The sequence shown here is derived from an EMBL/GenBank/DDBJ whole genome shotgun (WGS) entry which is preliminary data.</text>
</comment>
<accession>A0A1F6C5M7</accession>
<name>A0A1F6C5M7_9BACT</name>
<dbReference type="Proteomes" id="UP000178249">
    <property type="component" value="Unassembled WGS sequence"/>
</dbReference>
<dbReference type="AlphaFoldDB" id="A0A1F6C5M7"/>
<gene>
    <name evidence="1" type="ORF">A2841_00055</name>
</gene>
<evidence type="ECO:0000313" key="1">
    <source>
        <dbReference type="EMBL" id="OGG44461.1"/>
    </source>
</evidence>
<proteinExistence type="predicted"/>
<dbReference type="EMBL" id="MFKP01000008">
    <property type="protein sequence ID" value="OGG44461.1"/>
    <property type="molecule type" value="Genomic_DNA"/>
</dbReference>
<evidence type="ECO:0000313" key="2">
    <source>
        <dbReference type="Proteomes" id="UP000178249"/>
    </source>
</evidence>